<dbReference type="EMBL" id="OBKZ01000015">
    <property type="protein sequence ID" value="SOB51986.1"/>
    <property type="molecule type" value="Genomic_DNA"/>
</dbReference>
<evidence type="ECO:0000256" key="1">
    <source>
        <dbReference type="SAM" id="MobiDB-lite"/>
    </source>
</evidence>
<dbReference type="AlphaFoldDB" id="A0AAX2H5L7"/>
<gene>
    <name evidence="2" type="ORF">PLUA15_220079</name>
</gene>
<evidence type="ECO:0000313" key="2">
    <source>
        <dbReference type="EMBL" id="SOB51986.1"/>
    </source>
</evidence>
<comment type="caution">
    <text evidence="2">The sequence shown here is derived from an EMBL/GenBank/DDBJ whole genome shotgun (WGS) entry which is preliminary data.</text>
</comment>
<sequence>MLYIITHHTFNIHNSVFFAATMPEILIFSDKIISLSYYLRTNKIDTSPLTQSISPTVQSEDPTVSISPQGNPSKAESFTSADQYRIAIRRIIQKDATSIALLFVWQI</sequence>
<accession>A0AAX2H5L7</accession>
<name>A0AAX2H5L7_9PSED</name>
<feature type="region of interest" description="Disordered" evidence="1">
    <location>
        <begin position="50"/>
        <end position="77"/>
    </location>
</feature>
<protein>
    <submittedName>
        <fullName evidence="2">Uncharacterized protein</fullName>
    </submittedName>
</protein>
<proteinExistence type="predicted"/>
<evidence type="ECO:0000313" key="3">
    <source>
        <dbReference type="Proteomes" id="UP000219564"/>
    </source>
</evidence>
<reference evidence="2 3" key="1">
    <citation type="submission" date="2017-08" db="EMBL/GenBank/DDBJ databases">
        <authorList>
            <person name="Chaillou S."/>
        </authorList>
    </citation>
    <scope>NUCLEOTIDE SEQUENCE [LARGE SCALE GENOMIC DNA]</scope>
    <source>
        <strain evidence="2 3">MFPA15A1205</strain>
    </source>
</reference>
<organism evidence="2 3">
    <name type="scientific">Pseudomonas lundensis</name>
    <dbReference type="NCBI Taxonomy" id="86185"/>
    <lineage>
        <taxon>Bacteria</taxon>
        <taxon>Pseudomonadati</taxon>
        <taxon>Pseudomonadota</taxon>
        <taxon>Gammaproteobacteria</taxon>
        <taxon>Pseudomonadales</taxon>
        <taxon>Pseudomonadaceae</taxon>
        <taxon>Pseudomonas</taxon>
    </lineage>
</organism>
<dbReference type="Proteomes" id="UP000219564">
    <property type="component" value="Unassembled WGS sequence"/>
</dbReference>